<accession>A0A8K0FXI5</accession>
<sequence length="50" mass="5540">TKSTVIQHNNSQTPQTSTHNHNSHHQIDHHSSSKTSLGDRPFLGQTSLLP</sequence>
<evidence type="ECO:0000313" key="3">
    <source>
        <dbReference type="Proteomes" id="UP000801492"/>
    </source>
</evidence>
<dbReference type="AlphaFoldDB" id="A0A8K0FXI5"/>
<dbReference type="EMBL" id="VTPC01091028">
    <property type="protein sequence ID" value="KAF2880092.1"/>
    <property type="molecule type" value="Genomic_DNA"/>
</dbReference>
<reference evidence="2" key="1">
    <citation type="submission" date="2019-08" db="EMBL/GenBank/DDBJ databases">
        <title>The genome of the North American firefly Photinus pyralis.</title>
        <authorList>
            <consortium name="Photinus pyralis genome working group"/>
            <person name="Fallon T.R."/>
            <person name="Sander Lower S.E."/>
            <person name="Weng J.-K."/>
        </authorList>
    </citation>
    <scope>NUCLEOTIDE SEQUENCE</scope>
    <source>
        <strain evidence="2">TRF0915ILg1</strain>
        <tissue evidence="2">Whole body</tissue>
    </source>
</reference>
<feature type="non-terminal residue" evidence="2">
    <location>
        <position position="1"/>
    </location>
</feature>
<comment type="caution">
    <text evidence="2">The sequence shown here is derived from an EMBL/GenBank/DDBJ whole genome shotgun (WGS) entry which is preliminary data.</text>
</comment>
<evidence type="ECO:0000256" key="1">
    <source>
        <dbReference type="SAM" id="MobiDB-lite"/>
    </source>
</evidence>
<feature type="region of interest" description="Disordered" evidence="1">
    <location>
        <begin position="1"/>
        <end position="50"/>
    </location>
</feature>
<organism evidence="2 3">
    <name type="scientific">Ignelater luminosus</name>
    <name type="common">Cucubano</name>
    <name type="synonym">Pyrophorus luminosus</name>
    <dbReference type="NCBI Taxonomy" id="2038154"/>
    <lineage>
        <taxon>Eukaryota</taxon>
        <taxon>Metazoa</taxon>
        <taxon>Ecdysozoa</taxon>
        <taxon>Arthropoda</taxon>
        <taxon>Hexapoda</taxon>
        <taxon>Insecta</taxon>
        <taxon>Pterygota</taxon>
        <taxon>Neoptera</taxon>
        <taxon>Endopterygota</taxon>
        <taxon>Coleoptera</taxon>
        <taxon>Polyphaga</taxon>
        <taxon>Elateriformia</taxon>
        <taxon>Elateroidea</taxon>
        <taxon>Elateridae</taxon>
        <taxon>Agrypninae</taxon>
        <taxon>Pyrophorini</taxon>
        <taxon>Ignelater</taxon>
    </lineage>
</organism>
<feature type="non-terminal residue" evidence="2">
    <location>
        <position position="50"/>
    </location>
</feature>
<keyword evidence="3" id="KW-1185">Reference proteome</keyword>
<feature type="compositionally biased region" description="Polar residues" evidence="1">
    <location>
        <begin position="1"/>
        <end position="18"/>
    </location>
</feature>
<evidence type="ECO:0000313" key="2">
    <source>
        <dbReference type="EMBL" id="KAF2880092.1"/>
    </source>
</evidence>
<gene>
    <name evidence="2" type="ORF">ILUMI_26080</name>
</gene>
<dbReference type="Proteomes" id="UP000801492">
    <property type="component" value="Unassembled WGS sequence"/>
</dbReference>
<proteinExistence type="predicted"/>
<name>A0A8K0FXI5_IGNLU</name>
<protein>
    <submittedName>
        <fullName evidence="2">Uncharacterized protein</fullName>
    </submittedName>
</protein>